<gene>
    <name evidence="2" type="ORF">BSIN_2149</name>
    <name evidence="1" type="ORF">WS67_21600</name>
</gene>
<dbReference type="SUPFAM" id="SSF55961">
    <property type="entry name" value="Bet v1-like"/>
    <property type="match status" value="1"/>
</dbReference>
<sequence>MSHTAFASSVIDAPIERVWAFFRDFNGLQSFHPAVVESRLEPGPDAYTVGAIRYLTLSNGYVREKLLKLDEPNYTLEYSILDTSLPMRNYVAGVQLVTVTDSGKTFGQWWADFTAEGADLAAVAASVSQHVFAAGFHALAERLRAQ</sequence>
<proteinExistence type="predicted"/>
<reference evidence="2 4" key="2">
    <citation type="submission" date="2017-04" db="EMBL/GenBank/DDBJ databases">
        <authorList>
            <person name="Afonso C.L."/>
            <person name="Miller P.J."/>
            <person name="Scott M.A."/>
            <person name="Spackman E."/>
            <person name="Goraichik I."/>
            <person name="Dimitrov K.M."/>
            <person name="Suarez D.L."/>
            <person name="Swayne D.E."/>
        </authorList>
    </citation>
    <scope>NUCLEOTIDE SEQUENCE [LARGE SCALE GENOMIC DNA]</scope>
    <source>
        <strain evidence="2">LMG 28154</strain>
    </source>
</reference>
<dbReference type="OrthoDB" id="1364128at2"/>
<reference evidence="1 3" key="1">
    <citation type="submission" date="2015-11" db="EMBL/GenBank/DDBJ databases">
        <title>Expanding the genomic diversity of Burkholderia species for the development of highly accurate diagnostics.</title>
        <authorList>
            <person name="Sahl J."/>
            <person name="Keim P."/>
            <person name="Wagner D."/>
        </authorList>
    </citation>
    <scope>NUCLEOTIDE SEQUENCE [LARGE SCALE GENOMIC DNA]</scope>
    <source>
        <strain evidence="1 3">TSV85</strain>
    </source>
</reference>
<dbReference type="Proteomes" id="UP000198460">
    <property type="component" value="Unassembled WGS sequence"/>
</dbReference>
<keyword evidence="3" id="KW-1185">Reference proteome</keyword>
<dbReference type="Gene3D" id="3.30.530.20">
    <property type="match status" value="1"/>
</dbReference>
<dbReference type="InterPro" id="IPR023393">
    <property type="entry name" value="START-like_dom_sf"/>
</dbReference>
<dbReference type="PANTHER" id="PTHR39332">
    <property type="entry name" value="BLL4707 PROTEIN"/>
    <property type="match status" value="1"/>
</dbReference>
<dbReference type="EMBL" id="FXAN01000036">
    <property type="protein sequence ID" value="SMF98933.1"/>
    <property type="molecule type" value="Genomic_DNA"/>
</dbReference>
<dbReference type="PANTHER" id="PTHR39332:SF7">
    <property type="entry name" value="SRPBCC FAMILY PROTEIN"/>
    <property type="match status" value="1"/>
</dbReference>
<evidence type="ECO:0000313" key="4">
    <source>
        <dbReference type="Proteomes" id="UP000198460"/>
    </source>
</evidence>
<protein>
    <submittedName>
        <fullName evidence="1">Polyketide cyclase</fullName>
    </submittedName>
</protein>
<dbReference type="EMBL" id="LOWA01000056">
    <property type="protein sequence ID" value="KVE23822.1"/>
    <property type="molecule type" value="Genomic_DNA"/>
</dbReference>
<dbReference type="RefSeq" id="WP_059520180.1">
    <property type="nucleotide sequence ID" value="NZ_FXAN01000036.1"/>
</dbReference>
<organism evidence="1 3">
    <name type="scientific">Burkholderia singularis</name>
    <dbReference type="NCBI Taxonomy" id="1503053"/>
    <lineage>
        <taxon>Bacteria</taxon>
        <taxon>Pseudomonadati</taxon>
        <taxon>Pseudomonadota</taxon>
        <taxon>Betaproteobacteria</taxon>
        <taxon>Burkholderiales</taxon>
        <taxon>Burkholderiaceae</taxon>
        <taxon>Burkholderia</taxon>
        <taxon>pseudomallei group</taxon>
    </lineage>
</organism>
<evidence type="ECO:0000313" key="3">
    <source>
        <dbReference type="Proteomes" id="UP000062788"/>
    </source>
</evidence>
<accession>A0A103DW54</accession>
<dbReference type="Pfam" id="PF10604">
    <property type="entry name" value="Polyketide_cyc2"/>
    <property type="match status" value="1"/>
</dbReference>
<dbReference type="AlphaFoldDB" id="A0A103DW54"/>
<dbReference type="CDD" id="cd07821">
    <property type="entry name" value="PYR_PYL_RCAR_like"/>
    <property type="match status" value="1"/>
</dbReference>
<dbReference type="Proteomes" id="UP000062788">
    <property type="component" value="Unassembled WGS sequence"/>
</dbReference>
<evidence type="ECO:0000313" key="1">
    <source>
        <dbReference type="EMBL" id="KVE23822.1"/>
    </source>
</evidence>
<name>A0A103DW54_9BURK</name>
<dbReference type="InterPro" id="IPR019587">
    <property type="entry name" value="Polyketide_cyclase/dehydratase"/>
</dbReference>
<evidence type="ECO:0000313" key="2">
    <source>
        <dbReference type="EMBL" id="SMF98933.1"/>
    </source>
</evidence>